<name>A0A3A9K8Y5_9BACI</name>
<dbReference type="AlphaFoldDB" id="A0A3A9K8Y5"/>
<dbReference type="OrthoDB" id="2361695at2"/>
<dbReference type="EMBL" id="PDOE01000001">
    <property type="protein sequence ID" value="RKL68967.1"/>
    <property type="molecule type" value="Genomic_DNA"/>
</dbReference>
<reference evidence="1 2" key="1">
    <citation type="submission" date="2017-10" db="EMBL/GenBank/DDBJ databases">
        <title>Bacillus sp. nov., a halophilic bacterium isolated from a Keqin Lake.</title>
        <authorList>
            <person name="Wang H."/>
        </authorList>
    </citation>
    <scope>NUCLEOTIDE SEQUENCE [LARGE SCALE GENOMIC DNA]</scope>
    <source>
        <strain evidence="1 2">KCTC 13187</strain>
    </source>
</reference>
<comment type="caution">
    <text evidence="1">The sequence shown here is derived from an EMBL/GenBank/DDBJ whole genome shotgun (WGS) entry which is preliminary data.</text>
</comment>
<proteinExistence type="predicted"/>
<organism evidence="1 2">
    <name type="scientific">Salipaludibacillus neizhouensis</name>
    <dbReference type="NCBI Taxonomy" id="885475"/>
    <lineage>
        <taxon>Bacteria</taxon>
        <taxon>Bacillati</taxon>
        <taxon>Bacillota</taxon>
        <taxon>Bacilli</taxon>
        <taxon>Bacillales</taxon>
        <taxon>Bacillaceae</taxon>
    </lineage>
</organism>
<evidence type="ECO:0000313" key="2">
    <source>
        <dbReference type="Proteomes" id="UP000281498"/>
    </source>
</evidence>
<dbReference type="Proteomes" id="UP000281498">
    <property type="component" value="Unassembled WGS sequence"/>
</dbReference>
<dbReference type="InterPro" id="IPR009507">
    <property type="entry name" value="UPF0435"/>
</dbReference>
<evidence type="ECO:0000313" key="1">
    <source>
        <dbReference type="EMBL" id="RKL68967.1"/>
    </source>
</evidence>
<gene>
    <name evidence="1" type="ORF">CR203_02705</name>
</gene>
<accession>A0A3A9K8Y5</accession>
<keyword evidence="2" id="KW-1185">Reference proteome</keyword>
<dbReference type="RefSeq" id="WP_110936394.1">
    <property type="nucleotide sequence ID" value="NZ_KZ614146.1"/>
</dbReference>
<protein>
    <submittedName>
        <fullName evidence="1">Uncharacterized protein</fullName>
    </submittedName>
</protein>
<dbReference type="Pfam" id="PF06569">
    <property type="entry name" value="DUF1128"/>
    <property type="match status" value="1"/>
</dbReference>
<sequence length="77" mass="8896">MSNEEKKREDLSIMIEDIKKQLHIVNGAAIKPENFSLKKYDDIEEIHTMVMKKTNFSVSELDAIVSELGTMRDKDPE</sequence>